<evidence type="ECO:0000313" key="2">
    <source>
        <dbReference type="EMBL" id="KAF3283281.1"/>
    </source>
</evidence>
<evidence type="ECO:0000256" key="1">
    <source>
        <dbReference type="SAM" id="MobiDB-lite"/>
    </source>
</evidence>
<accession>A0A7C8VC51</accession>
<feature type="region of interest" description="Disordered" evidence="1">
    <location>
        <begin position="61"/>
        <end position="80"/>
    </location>
</feature>
<dbReference type="AlphaFoldDB" id="A0A7C8VC51"/>
<dbReference type="EMBL" id="JAABOJ010000011">
    <property type="protein sequence ID" value="KAF3283281.1"/>
    <property type="molecule type" value="Genomic_DNA"/>
</dbReference>
<evidence type="ECO:0000313" key="3">
    <source>
        <dbReference type="Proteomes" id="UP000474640"/>
    </source>
</evidence>
<protein>
    <submittedName>
        <fullName evidence="2">Uncharacterized protein</fullName>
    </submittedName>
</protein>
<dbReference type="Proteomes" id="UP000474640">
    <property type="component" value="Unassembled WGS sequence"/>
</dbReference>
<name>A0A7C8VC51_ORBOL</name>
<organism evidence="2 3">
    <name type="scientific">Orbilia oligospora</name>
    <name type="common">Nematode-trapping fungus</name>
    <name type="synonym">Arthrobotrys oligospora</name>
    <dbReference type="NCBI Taxonomy" id="2813651"/>
    <lineage>
        <taxon>Eukaryota</taxon>
        <taxon>Fungi</taxon>
        <taxon>Dikarya</taxon>
        <taxon>Ascomycota</taxon>
        <taxon>Pezizomycotina</taxon>
        <taxon>Orbiliomycetes</taxon>
        <taxon>Orbiliales</taxon>
        <taxon>Orbiliaceae</taxon>
        <taxon>Orbilia</taxon>
    </lineage>
</organism>
<gene>
    <name evidence="2" type="ORF">TWF970_001260</name>
</gene>
<comment type="caution">
    <text evidence="2">The sequence shown here is derived from an EMBL/GenBank/DDBJ whole genome shotgun (WGS) entry which is preliminary data.</text>
</comment>
<sequence>MKISAIAWAAVIVSPGNILTTIPGGGPRPAATSTVTKTYTTTCTSTVTQQAPAKTVYIRVPEKGGKSRNDGGYRKKRRAA</sequence>
<proteinExistence type="predicted"/>
<feature type="compositionally biased region" description="Basic and acidic residues" evidence="1">
    <location>
        <begin position="61"/>
        <end position="73"/>
    </location>
</feature>
<reference evidence="2 3" key="1">
    <citation type="submission" date="2020-01" db="EMBL/GenBank/DDBJ databases">
        <authorList>
            <person name="Palmer J.M."/>
        </authorList>
    </citation>
    <scope>NUCLEOTIDE SEQUENCE [LARGE SCALE GENOMIC DNA]</scope>
    <source>
        <strain evidence="2 3">TWF970</strain>
    </source>
</reference>